<dbReference type="PANTHER" id="PTHR10622:SF12">
    <property type="entry name" value="HET DOMAIN-CONTAINING PROTEIN"/>
    <property type="match status" value="1"/>
</dbReference>
<evidence type="ECO:0000313" key="3">
    <source>
        <dbReference type="Proteomes" id="UP000285146"/>
    </source>
</evidence>
<sequence length="500" mass="57321">MTCLQAARDGLKYAWVDTCCIDKSSSAELSEAINSMFRWYKRATICYVFLSDLVVSSEFQDDLELQARLEHCRWFTRAWTLQELIAPSHIKFYNQEWKYCFTKEMALNVLARITGIDVDILNHDKDLSVASVAQKMSWAANRQATRIEDVAYSLLGIFGINMPMLYGEEERAFLRLQTEIIGSSPDPTILAWMYALEDSPTYINTEKSYSGVMASSPRAFRKCAQVTSLLDRSLFDSTMSNRGIRLRARFALLPLARGLPSRKAEGYCLALPVCRIQDTVYGVRLRNIGSGRFVRQNAYGLVPIDLREVVHWHVLDPFLLPQLPPPSTKAKDNQNLILEHRQCVLEVMLPPGMEVYRRWPWQQWDEQDTLFFGPNRQPEDVGWISLKVVASPPYPFHDRDAPKSIDFLFYAFDWARQPGSGAPPRWTIHRVRGSVDDRAMEQMNHEAVKDGWNAYWVANRLMINRVSEKHFFIGGTSGEDVLLLHRPPTPSSEGIKSRLG</sequence>
<dbReference type="PANTHER" id="PTHR10622">
    <property type="entry name" value="HET DOMAIN-CONTAINING PROTEIN"/>
    <property type="match status" value="1"/>
</dbReference>
<dbReference type="OrthoDB" id="20872at2759"/>
<proteinExistence type="predicted"/>
<evidence type="ECO:0000259" key="1">
    <source>
        <dbReference type="Pfam" id="PF06985"/>
    </source>
</evidence>
<keyword evidence="3" id="KW-1185">Reference proteome</keyword>
<dbReference type="InterPro" id="IPR010730">
    <property type="entry name" value="HET"/>
</dbReference>
<protein>
    <recommendedName>
        <fullName evidence="1">Heterokaryon incompatibility domain-containing protein</fullName>
    </recommendedName>
</protein>
<feature type="domain" description="Heterokaryon incompatibility" evidence="1">
    <location>
        <begin position="5"/>
        <end position="53"/>
    </location>
</feature>
<comment type="caution">
    <text evidence="2">The sequence shown here is derived from an EMBL/GenBank/DDBJ whole genome shotgun (WGS) entry which is preliminary data.</text>
</comment>
<dbReference type="AlphaFoldDB" id="A0A423WKM9"/>
<dbReference type="Proteomes" id="UP000285146">
    <property type="component" value="Unassembled WGS sequence"/>
</dbReference>
<gene>
    <name evidence="2" type="ORF">VPNG_07302</name>
</gene>
<reference evidence="2 3" key="1">
    <citation type="submission" date="2015-09" db="EMBL/GenBank/DDBJ databases">
        <title>Host preference determinants of Valsa canker pathogens revealed by comparative genomics.</title>
        <authorList>
            <person name="Yin Z."/>
            <person name="Huang L."/>
        </authorList>
    </citation>
    <scope>NUCLEOTIDE SEQUENCE [LARGE SCALE GENOMIC DNA]</scope>
    <source>
        <strain evidence="2 3">SXYLt</strain>
    </source>
</reference>
<dbReference type="Pfam" id="PF06985">
    <property type="entry name" value="HET"/>
    <property type="match status" value="1"/>
</dbReference>
<dbReference type="EMBL" id="LKEB01000048">
    <property type="protein sequence ID" value="ROW03871.1"/>
    <property type="molecule type" value="Genomic_DNA"/>
</dbReference>
<accession>A0A423WKM9</accession>
<evidence type="ECO:0000313" key="2">
    <source>
        <dbReference type="EMBL" id="ROW03871.1"/>
    </source>
</evidence>
<dbReference type="InParanoid" id="A0A423WKM9"/>
<dbReference type="STRING" id="1230097.A0A423WKM9"/>
<organism evidence="2 3">
    <name type="scientific">Cytospora leucostoma</name>
    <dbReference type="NCBI Taxonomy" id="1230097"/>
    <lineage>
        <taxon>Eukaryota</taxon>
        <taxon>Fungi</taxon>
        <taxon>Dikarya</taxon>
        <taxon>Ascomycota</taxon>
        <taxon>Pezizomycotina</taxon>
        <taxon>Sordariomycetes</taxon>
        <taxon>Sordariomycetidae</taxon>
        <taxon>Diaporthales</taxon>
        <taxon>Cytosporaceae</taxon>
        <taxon>Cytospora</taxon>
    </lineage>
</organism>
<name>A0A423WKM9_9PEZI</name>